<dbReference type="PANTHER" id="PTHR33432">
    <property type="entry name" value="PROTEIN EMSY-LIKE 4"/>
    <property type="match status" value="1"/>
</dbReference>
<proteinExistence type="predicted"/>
<name>A0ABD3D4Q4_9LAMI</name>
<protein>
    <submittedName>
        <fullName evidence="1">Uncharacterized protein</fullName>
    </submittedName>
</protein>
<evidence type="ECO:0000313" key="2">
    <source>
        <dbReference type="Proteomes" id="UP001632038"/>
    </source>
</evidence>
<accession>A0ABD3D4Q4</accession>
<dbReference type="PANTHER" id="PTHR33432:SF27">
    <property type="entry name" value="PROTEIN EMSY-LIKE 3"/>
    <property type="match status" value="1"/>
</dbReference>
<gene>
    <name evidence="1" type="ORF">CASFOL_019572</name>
</gene>
<keyword evidence="2" id="KW-1185">Reference proteome</keyword>
<reference evidence="2" key="1">
    <citation type="journal article" date="2024" name="IScience">
        <title>Strigolactones Initiate the Formation of Haustorium-like Structures in Castilleja.</title>
        <authorList>
            <person name="Buerger M."/>
            <person name="Peterson D."/>
            <person name="Chory J."/>
        </authorList>
    </citation>
    <scope>NUCLEOTIDE SEQUENCE [LARGE SCALE GENOMIC DNA]</scope>
</reference>
<dbReference type="EMBL" id="JAVIJP010000026">
    <property type="protein sequence ID" value="KAL3637273.1"/>
    <property type="molecule type" value="Genomic_DNA"/>
</dbReference>
<sequence>MVPHEDIRWVGEDSLQFQTFEDCVPNPGRGRALSTKNQFANDIQPSGNDFKKDLGVIEIFHTGSLIKKVCGVDASDPNELRFKKAKKLLKDHEHSLIQVIAKLAEACDSGTVSIRLCKGSRVACNAESTIMIHEAVIADRSDIYELSRG</sequence>
<dbReference type="AlphaFoldDB" id="A0ABD3D4Q4"/>
<dbReference type="InterPro" id="IPR033485">
    <property type="entry name" value="EMSY-LIKE_plant"/>
</dbReference>
<evidence type="ECO:0000313" key="1">
    <source>
        <dbReference type="EMBL" id="KAL3637273.1"/>
    </source>
</evidence>
<comment type="caution">
    <text evidence="1">The sequence shown here is derived from an EMBL/GenBank/DDBJ whole genome shotgun (WGS) entry which is preliminary data.</text>
</comment>
<dbReference type="Proteomes" id="UP001632038">
    <property type="component" value="Unassembled WGS sequence"/>
</dbReference>
<organism evidence="1 2">
    <name type="scientific">Castilleja foliolosa</name>
    <dbReference type="NCBI Taxonomy" id="1961234"/>
    <lineage>
        <taxon>Eukaryota</taxon>
        <taxon>Viridiplantae</taxon>
        <taxon>Streptophyta</taxon>
        <taxon>Embryophyta</taxon>
        <taxon>Tracheophyta</taxon>
        <taxon>Spermatophyta</taxon>
        <taxon>Magnoliopsida</taxon>
        <taxon>eudicotyledons</taxon>
        <taxon>Gunneridae</taxon>
        <taxon>Pentapetalae</taxon>
        <taxon>asterids</taxon>
        <taxon>lamiids</taxon>
        <taxon>Lamiales</taxon>
        <taxon>Orobanchaceae</taxon>
        <taxon>Pedicularideae</taxon>
        <taxon>Castillejinae</taxon>
        <taxon>Castilleja</taxon>
    </lineage>
</organism>